<name>A0A067CQC3_SAPPC</name>
<dbReference type="VEuPathDB" id="FungiDB:SPRG_06555"/>
<evidence type="ECO:0000313" key="3">
    <source>
        <dbReference type="Proteomes" id="UP000030745"/>
    </source>
</evidence>
<accession>A0A067CQC3</accession>
<dbReference type="EMBL" id="KK583210">
    <property type="protein sequence ID" value="KDO28701.1"/>
    <property type="molecule type" value="Genomic_DNA"/>
</dbReference>
<dbReference type="RefSeq" id="XP_012200759.1">
    <property type="nucleotide sequence ID" value="XM_012345369.1"/>
</dbReference>
<evidence type="ECO:0000256" key="1">
    <source>
        <dbReference type="SAM" id="MobiDB-lite"/>
    </source>
</evidence>
<keyword evidence="3" id="KW-1185">Reference proteome</keyword>
<dbReference type="GeneID" id="24128900"/>
<dbReference type="AlphaFoldDB" id="A0A067CQC3"/>
<gene>
    <name evidence="2" type="ORF">SPRG_06555</name>
</gene>
<feature type="region of interest" description="Disordered" evidence="1">
    <location>
        <begin position="76"/>
        <end position="99"/>
    </location>
</feature>
<dbReference type="KEGG" id="spar:SPRG_06555"/>
<reference evidence="2 3" key="1">
    <citation type="journal article" date="2013" name="PLoS Genet.">
        <title>Distinctive expansion of potential virulence genes in the genome of the oomycete fish pathogen Saprolegnia parasitica.</title>
        <authorList>
            <person name="Jiang R.H."/>
            <person name="de Bruijn I."/>
            <person name="Haas B.J."/>
            <person name="Belmonte R."/>
            <person name="Lobach L."/>
            <person name="Christie J."/>
            <person name="van den Ackerveken G."/>
            <person name="Bottin A."/>
            <person name="Bulone V."/>
            <person name="Diaz-Moreno S.M."/>
            <person name="Dumas B."/>
            <person name="Fan L."/>
            <person name="Gaulin E."/>
            <person name="Govers F."/>
            <person name="Grenville-Briggs L.J."/>
            <person name="Horner N.R."/>
            <person name="Levin J.Z."/>
            <person name="Mammella M."/>
            <person name="Meijer H.J."/>
            <person name="Morris P."/>
            <person name="Nusbaum C."/>
            <person name="Oome S."/>
            <person name="Phillips A.J."/>
            <person name="van Rooyen D."/>
            <person name="Rzeszutek E."/>
            <person name="Saraiva M."/>
            <person name="Secombes C.J."/>
            <person name="Seidl M.F."/>
            <person name="Snel B."/>
            <person name="Stassen J.H."/>
            <person name="Sykes S."/>
            <person name="Tripathy S."/>
            <person name="van den Berg H."/>
            <person name="Vega-Arreguin J.C."/>
            <person name="Wawra S."/>
            <person name="Young S.K."/>
            <person name="Zeng Q."/>
            <person name="Dieguez-Uribeondo J."/>
            <person name="Russ C."/>
            <person name="Tyler B.M."/>
            <person name="van West P."/>
        </authorList>
    </citation>
    <scope>NUCLEOTIDE SEQUENCE [LARGE SCALE GENOMIC DNA]</scope>
    <source>
        <strain evidence="2 3">CBS 223.65</strain>
    </source>
</reference>
<sequence>MFHLFNVSMSIGAALKVDGTLRLSSLTRRYEPPSKKRKGNDELTVTAAMAKEEPVEITSQQLKGLKVDNEELRGDNKELRDQLKPLVADNLQLPSRPDH</sequence>
<dbReference type="Proteomes" id="UP000030745">
    <property type="component" value="Unassembled WGS sequence"/>
</dbReference>
<organism evidence="2 3">
    <name type="scientific">Saprolegnia parasitica (strain CBS 223.65)</name>
    <dbReference type="NCBI Taxonomy" id="695850"/>
    <lineage>
        <taxon>Eukaryota</taxon>
        <taxon>Sar</taxon>
        <taxon>Stramenopiles</taxon>
        <taxon>Oomycota</taxon>
        <taxon>Saprolegniomycetes</taxon>
        <taxon>Saprolegniales</taxon>
        <taxon>Saprolegniaceae</taxon>
        <taxon>Saprolegnia</taxon>
    </lineage>
</organism>
<protein>
    <submittedName>
        <fullName evidence="2">Uncharacterized protein</fullName>
    </submittedName>
</protein>
<proteinExistence type="predicted"/>
<evidence type="ECO:0000313" key="2">
    <source>
        <dbReference type="EMBL" id="KDO28701.1"/>
    </source>
</evidence>